<dbReference type="AlphaFoldDB" id="A0A7R9A185"/>
<protein>
    <submittedName>
        <fullName evidence="3">Uncharacterized protein</fullName>
    </submittedName>
</protein>
<evidence type="ECO:0000313" key="3">
    <source>
        <dbReference type="EMBL" id="CAD7243912.1"/>
    </source>
</evidence>
<evidence type="ECO:0000256" key="2">
    <source>
        <dbReference type="SAM" id="Phobius"/>
    </source>
</evidence>
<feature type="region of interest" description="Disordered" evidence="1">
    <location>
        <begin position="73"/>
        <end position="112"/>
    </location>
</feature>
<evidence type="ECO:0000313" key="4">
    <source>
        <dbReference type="Proteomes" id="UP000677054"/>
    </source>
</evidence>
<organism evidence="3">
    <name type="scientific">Darwinula stevensoni</name>
    <dbReference type="NCBI Taxonomy" id="69355"/>
    <lineage>
        <taxon>Eukaryota</taxon>
        <taxon>Metazoa</taxon>
        <taxon>Ecdysozoa</taxon>
        <taxon>Arthropoda</taxon>
        <taxon>Crustacea</taxon>
        <taxon>Oligostraca</taxon>
        <taxon>Ostracoda</taxon>
        <taxon>Podocopa</taxon>
        <taxon>Podocopida</taxon>
        <taxon>Darwinulocopina</taxon>
        <taxon>Darwinuloidea</taxon>
        <taxon>Darwinulidae</taxon>
        <taxon>Darwinula</taxon>
    </lineage>
</organism>
<dbReference type="EMBL" id="LR900039">
    <property type="protein sequence ID" value="CAD7243912.1"/>
    <property type="molecule type" value="Genomic_DNA"/>
</dbReference>
<accession>A0A7R9A185</accession>
<feature type="compositionally biased region" description="Basic and acidic residues" evidence="1">
    <location>
        <begin position="134"/>
        <end position="151"/>
    </location>
</feature>
<keyword evidence="2" id="KW-1133">Transmembrane helix</keyword>
<keyword evidence="4" id="KW-1185">Reference proteome</keyword>
<proteinExistence type="predicted"/>
<gene>
    <name evidence="3" type="ORF">DSTB1V02_LOCUS3819</name>
</gene>
<evidence type="ECO:0000256" key="1">
    <source>
        <dbReference type="SAM" id="MobiDB-lite"/>
    </source>
</evidence>
<sequence>MASDPLAGEPGGLAVEVGPVWTQVVAAGWLGLVFVVSTLANLLLLVVFYRRPSLRSLSNSRVILEPRRGCDYSRHTAKGPRRFPRIRPLPLPIPKKPTPESESAPESPRWKLPRVRGEEYLGKDEDQFLGMGGGEKRGRGWGRGERSVSGG</sequence>
<feature type="region of interest" description="Disordered" evidence="1">
    <location>
        <begin position="124"/>
        <end position="151"/>
    </location>
</feature>
<keyword evidence="2" id="KW-0472">Membrane</keyword>
<dbReference type="EMBL" id="CAJPEV010000522">
    <property type="protein sequence ID" value="CAG0886107.1"/>
    <property type="molecule type" value="Genomic_DNA"/>
</dbReference>
<reference evidence="3" key="1">
    <citation type="submission" date="2020-11" db="EMBL/GenBank/DDBJ databases">
        <authorList>
            <person name="Tran Van P."/>
        </authorList>
    </citation>
    <scope>NUCLEOTIDE SEQUENCE</scope>
</reference>
<feature type="compositionally biased region" description="Basic residues" evidence="1">
    <location>
        <begin position="75"/>
        <end position="85"/>
    </location>
</feature>
<dbReference type="CDD" id="cd00637">
    <property type="entry name" value="7tm_classA_rhodopsin-like"/>
    <property type="match status" value="1"/>
</dbReference>
<feature type="transmembrane region" description="Helical" evidence="2">
    <location>
        <begin position="20"/>
        <end position="49"/>
    </location>
</feature>
<name>A0A7R9A185_9CRUS</name>
<feature type="compositionally biased region" description="Pro residues" evidence="1">
    <location>
        <begin position="87"/>
        <end position="96"/>
    </location>
</feature>
<dbReference type="Proteomes" id="UP000677054">
    <property type="component" value="Unassembled WGS sequence"/>
</dbReference>
<keyword evidence="2" id="KW-0812">Transmembrane</keyword>